<proteinExistence type="predicted"/>
<dbReference type="Proteomes" id="UP001412067">
    <property type="component" value="Unassembled WGS sequence"/>
</dbReference>
<dbReference type="EMBL" id="JBBWWR010000005">
    <property type="protein sequence ID" value="KAK8966110.1"/>
    <property type="molecule type" value="Genomic_DNA"/>
</dbReference>
<protein>
    <submittedName>
        <fullName evidence="1">Uncharacterized protein</fullName>
    </submittedName>
</protein>
<comment type="caution">
    <text evidence="1">The sequence shown here is derived from an EMBL/GenBank/DDBJ whole genome shotgun (WGS) entry which is preliminary data.</text>
</comment>
<organism evidence="1 2">
    <name type="scientific">Platanthera guangdongensis</name>
    <dbReference type="NCBI Taxonomy" id="2320717"/>
    <lineage>
        <taxon>Eukaryota</taxon>
        <taxon>Viridiplantae</taxon>
        <taxon>Streptophyta</taxon>
        <taxon>Embryophyta</taxon>
        <taxon>Tracheophyta</taxon>
        <taxon>Spermatophyta</taxon>
        <taxon>Magnoliopsida</taxon>
        <taxon>Liliopsida</taxon>
        <taxon>Asparagales</taxon>
        <taxon>Orchidaceae</taxon>
        <taxon>Orchidoideae</taxon>
        <taxon>Orchideae</taxon>
        <taxon>Orchidinae</taxon>
        <taxon>Platanthera</taxon>
    </lineage>
</organism>
<keyword evidence="2" id="KW-1185">Reference proteome</keyword>
<accession>A0ABR2MRJ0</accession>
<name>A0ABR2MRJ0_9ASPA</name>
<evidence type="ECO:0000313" key="1">
    <source>
        <dbReference type="EMBL" id="KAK8966110.1"/>
    </source>
</evidence>
<reference evidence="1 2" key="1">
    <citation type="journal article" date="2022" name="Nat. Plants">
        <title>Genomes of leafy and leafless Platanthera orchids illuminate the evolution of mycoheterotrophy.</title>
        <authorList>
            <person name="Li M.H."/>
            <person name="Liu K.W."/>
            <person name="Li Z."/>
            <person name="Lu H.C."/>
            <person name="Ye Q.L."/>
            <person name="Zhang D."/>
            <person name="Wang J.Y."/>
            <person name="Li Y.F."/>
            <person name="Zhong Z.M."/>
            <person name="Liu X."/>
            <person name="Yu X."/>
            <person name="Liu D.K."/>
            <person name="Tu X.D."/>
            <person name="Liu B."/>
            <person name="Hao Y."/>
            <person name="Liao X.Y."/>
            <person name="Jiang Y.T."/>
            <person name="Sun W.H."/>
            <person name="Chen J."/>
            <person name="Chen Y.Q."/>
            <person name="Ai Y."/>
            <person name="Zhai J.W."/>
            <person name="Wu S.S."/>
            <person name="Zhou Z."/>
            <person name="Hsiao Y.Y."/>
            <person name="Wu W.L."/>
            <person name="Chen Y.Y."/>
            <person name="Lin Y.F."/>
            <person name="Hsu J.L."/>
            <person name="Li C.Y."/>
            <person name="Wang Z.W."/>
            <person name="Zhao X."/>
            <person name="Zhong W.Y."/>
            <person name="Ma X.K."/>
            <person name="Ma L."/>
            <person name="Huang J."/>
            <person name="Chen G.Z."/>
            <person name="Huang M.Z."/>
            <person name="Huang L."/>
            <person name="Peng D.H."/>
            <person name="Luo Y.B."/>
            <person name="Zou S.Q."/>
            <person name="Chen S.P."/>
            <person name="Lan S."/>
            <person name="Tsai W.C."/>
            <person name="Van de Peer Y."/>
            <person name="Liu Z.J."/>
        </authorList>
    </citation>
    <scope>NUCLEOTIDE SEQUENCE [LARGE SCALE GENOMIC DNA]</scope>
    <source>
        <strain evidence="1">Lor288</strain>
    </source>
</reference>
<sequence length="217" mass="24016">MGHREGRKSCRRWRKNLLVVVSGEEEEGAAEEYHLAGAGGGGEGGFRRRTLGFVRSEAVSNRSNSRQSCPKQSLILVEGFLAGSRFPSSRRSLVISSVRTLPHNSPEQGFWCAPTPNSSDPPLLQPRASVRKSRANMEIGGNDSVHEKRLEDCTVAKNLYLHLLLLNQYVPQSFIHPTFHPPHLHQARVQIEGVGTSGRTKRIEEDAKLDAEAKISC</sequence>
<gene>
    <name evidence="1" type="ORF">KSP40_PGU004741</name>
</gene>
<evidence type="ECO:0000313" key="2">
    <source>
        <dbReference type="Proteomes" id="UP001412067"/>
    </source>
</evidence>